<sequence>MTAVVASAAVYGPTAAIAQTSNDELADLVRRQAAQIERLEGRIQALESDEQGTAPSNAGMASQSDSAAQDSSRNVVDSRQQPKSGPGATSPQASTGSMASMQEQIDTLKQNSVQVDWKTGSPKFSSRDGDFTFQPLGRLQYDYSTTDGSRYADREIDGSEFRRLRIGFQGQLMEPILYKVEFDFAEENVGVRDAYIATKKDFALGQGVVYVGNKFADRSLDGATSSKYIWFLERNPVANAIIPESGYYNLGVTSAFYGKDNWHVSAGVSKGDLGNSNTESDNTTLISRAHFNPFVTDNAMMHVGAWGFYEDFARGNQDDLTDSERFASHFNDNVRVYSDTIDEPETSTGYGVELAGLAGPVAAGAEYGRRTIDTRAGDDTDYDAYSAQIGYSLTGEQFGYSTKNGAWSAPTIDNPVTDGGWGAWQVMARYDALDYENNGQFAGGTGHGTTLGVSWYLNNYTRFMLNWINWNTNNRVPIAGDPTDRDFTGSDDGNTISARAQVIF</sequence>
<proteinExistence type="predicted"/>
<comment type="caution">
    <text evidence="2">The sequence shown here is derived from an EMBL/GenBank/DDBJ whole genome shotgun (WGS) entry which is preliminary data.</text>
</comment>
<accession>A0ABV2AYW3</accession>
<gene>
    <name evidence="2" type="ORF">SADO_03770</name>
</gene>
<feature type="compositionally biased region" description="Low complexity" evidence="1">
    <location>
        <begin position="61"/>
        <end position="72"/>
    </location>
</feature>
<name>A0ABV2AYW3_9GAMM</name>
<feature type="compositionally biased region" description="Polar residues" evidence="1">
    <location>
        <begin position="51"/>
        <end position="60"/>
    </location>
</feature>
<dbReference type="Gene3D" id="2.40.160.10">
    <property type="entry name" value="Porin"/>
    <property type="match status" value="1"/>
</dbReference>
<keyword evidence="3" id="KW-1185">Reference proteome</keyword>
<dbReference type="InterPro" id="IPR023614">
    <property type="entry name" value="Porin_dom_sf"/>
</dbReference>
<reference evidence="2 3" key="1">
    <citation type="submission" date="2013-03" db="EMBL/GenBank/DDBJ databases">
        <title>Salinisphaera dokdonensis CL-ES53 Genome Sequencing.</title>
        <authorList>
            <person name="Li C."/>
            <person name="Lai Q."/>
            <person name="Shao Z."/>
        </authorList>
    </citation>
    <scope>NUCLEOTIDE SEQUENCE [LARGE SCALE GENOMIC DNA]</scope>
    <source>
        <strain evidence="2 3">CL-ES53</strain>
    </source>
</reference>
<organism evidence="2 3">
    <name type="scientific">Salinisphaera dokdonensis CL-ES53</name>
    <dbReference type="NCBI Taxonomy" id="1304272"/>
    <lineage>
        <taxon>Bacteria</taxon>
        <taxon>Pseudomonadati</taxon>
        <taxon>Pseudomonadota</taxon>
        <taxon>Gammaproteobacteria</taxon>
        <taxon>Salinisphaerales</taxon>
        <taxon>Salinisphaeraceae</taxon>
        <taxon>Salinisphaera</taxon>
    </lineage>
</organism>
<feature type="region of interest" description="Disordered" evidence="1">
    <location>
        <begin position="41"/>
        <end position="100"/>
    </location>
</feature>
<dbReference type="InterPro" id="IPR010870">
    <property type="entry name" value="Porin_O/P"/>
</dbReference>
<dbReference type="Proteomes" id="UP001460888">
    <property type="component" value="Unassembled WGS sequence"/>
</dbReference>
<dbReference type="SUPFAM" id="SSF56935">
    <property type="entry name" value="Porins"/>
    <property type="match status" value="1"/>
</dbReference>
<dbReference type="Pfam" id="PF07396">
    <property type="entry name" value="Porin_O_P"/>
    <property type="match status" value="1"/>
</dbReference>
<evidence type="ECO:0000313" key="2">
    <source>
        <dbReference type="EMBL" id="MES1928343.1"/>
    </source>
</evidence>
<evidence type="ECO:0000256" key="1">
    <source>
        <dbReference type="SAM" id="MobiDB-lite"/>
    </source>
</evidence>
<protein>
    <submittedName>
        <fullName evidence="2">Phosphate-specific outer membrane porin OprP Pyrophosphate-specific outer membrane porin OprO</fullName>
    </submittedName>
</protein>
<evidence type="ECO:0000313" key="3">
    <source>
        <dbReference type="Proteomes" id="UP001460888"/>
    </source>
</evidence>
<feature type="compositionally biased region" description="Polar residues" evidence="1">
    <location>
        <begin position="73"/>
        <end position="100"/>
    </location>
</feature>
<dbReference type="EMBL" id="APND01000001">
    <property type="protein sequence ID" value="MES1928343.1"/>
    <property type="molecule type" value="Genomic_DNA"/>
</dbReference>